<feature type="coiled-coil region" evidence="8">
    <location>
        <begin position="12"/>
        <end position="39"/>
    </location>
</feature>
<keyword evidence="6" id="KW-0333">Golgi apparatus</keyword>
<evidence type="ECO:0000256" key="2">
    <source>
        <dbReference type="ARBA" id="ARBA00006653"/>
    </source>
</evidence>
<keyword evidence="5" id="KW-0653">Protein transport</keyword>
<feature type="region of interest" description="Disordered" evidence="9">
    <location>
        <begin position="730"/>
        <end position="770"/>
    </location>
</feature>
<dbReference type="GO" id="GO:0000139">
    <property type="term" value="C:Golgi membrane"/>
    <property type="evidence" value="ECO:0007669"/>
    <property type="project" value="UniProtKB-SubCell"/>
</dbReference>
<evidence type="ECO:0000256" key="1">
    <source>
        <dbReference type="ARBA" id="ARBA00004395"/>
    </source>
</evidence>
<comment type="similarity">
    <text evidence="2">Belongs to the COG1 family.</text>
</comment>
<evidence type="ECO:0000256" key="7">
    <source>
        <dbReference type="ARBA" id="ARBA00023136"/>
    </source>
</evidence>
<evidence type="ECO:0000256" key="4">
    <source>
        <dbReference type="ARBA" id="ARBA00022448"/>
    </source>
</evidence>
<comment type="subcellular location">
    <subcellularLocation>
        <location evidence="1">Golgi apparatus membrane</location>
        <topology evidence="1">Peripheral membrane protein</topology>
    </subcellularLocation>
</comment>
<evidence type="ECO:0000256" key="6">
    <source>
        <dbReference type="ARBA" id="ARBA00023034"/>
    </source>
</evidence>
<evidence type="ECO:0000313" key="12">
    <source>
        <dbReference type="Proteomes" id="UP000827892"/>
    </source>
</evidence>
<dbReference type="AlphaFoldDB" id="A0AAE9IYA5"/>
<sequence>MDVDRLMRDLTVDQLENIQQNLEKEMEGKRESLREMVGRRYRDVLEASSEVRQVCTLAEKLASDIANTRISYQSNPLRTGSKDEQKAGEHLYAVNYLISSIGNDGGEPLDDIVAFCMVEHLQKQLISNHSSPVIHKTARGLTNRVVATRSELEFQNTSTLLDISRSDWATNQLAAIALLEGKEIGQLLDLYLEKRFDYIKGLIEDSATILSIVDEIKKTLTVVEELFVHGELIHAIHSVCNGQYRCELIREMCADQSYSFERTINEDSDRVWRHMREKLSGRSAGTLQSQFVGEKCAEWIDRTCLVTHKLVSEVCEYFDSLDQIIDLLQAITLSLKQDWPKIGSNRTVYEKLLQTAVVDKAQVLLVQMIESIEIAAKKRFESTSDGPSTAIFDERTYRPDSQSHIGISTQLYKCVKTLWESLEQLNEKCSQFETICAPMADTKIASAMKEKMATNVLQLLLRLCELHSDQQNESTRSLSRARLALALVHSESTLISTLLDKDSQRITSLNQRLHAIIEKNLVDFCKDVVDEYVTHSNLTEYLESFEGGMYALRLVMEFQTVELPDVGEVTIPIALSPSLQAILFDISCRLAEASISHLLTKKIRKLLGDHISSRLSELIGARVEELKESWHLPTRSTLQVLMDCQLLNAMFPSEKMRSVCSAIESHLDPFDVSLLSSLLAANVKLVYTRTQVLFSSIVADTFSSKEVQLPSSFSKIQDLSVHIEQPSRIPTVPRLDRTMNGDKKNGGPRLKNNKYLANPSQQGSSKSTPSLSAFYDRISSSWFGGANN</sequence>
<dbReference type="GO" id="GO:0017119">
    <property type="term" value="C:Golgi transport complex"/>
    <property type="evidence" value="ECO:0007669"/>
    <property type="project" value="InterPro"/>
</dbReference>
<dbReference type="Proteomes" id="UP000829354">
    <property type="component" value="Chromosome I"/>
</dbReference>
<evidence type="ECO:0000313" key="11">
    <source>
        <dbReference type="EMBL" id="UMM11074.1"/>
    </source>
</evidence>
<dbReference type="EMBL" id="CP092620">
    <property type="protein sequence ID" value="UMM11074.1"/>
    <property type="molecule type" value="Genomic_DNA"/>
</dbReference>
<reference evidence="10 12" key="2">
    <citation type="submission" date="2022-05" db="EMBL/GenBank/DDBJ databases">
        <title>Chromosome-level reference genomes for two strains of Caenorhabditis briggsae: an improved platform for comparative genomics.</title>
        <authorList>
            <person name="Stevens L."/>
            <person name="Andersen E.C."/>
        </authorList>
    </citation>
    <scope>NUCLEOTIDE SEQUENCE [LARGE SCALE GENOMIC DNA]</scope>
    <source>
        <strain evidence="10">QX1410_ONT</strain>
        <tissue evidence="10">Whole-organism</tissue>
    </source>
</reference>
<evidence type="ECO:0000256" key="5">
    <source>
        <dbReference type="ARBA" id="ARBA00022927"/>
    </source>
</evidence>
<dbReference type="GO" id="GO:0015031">
    <property type="term" value="P:protein transport"/>
    <property type="evidence" value="ECO:0007669"/>
    <property type="project" value="UniProtKB-KW"/>
</dbReference>
<keyword evidence="4" id="KW-0813">Transport</keyword>
<evidence type="ECO:0000256" key="9">
    <source>
        <dbReference type="SAM" id="MobiDB-lite"/>
    </source>
</evidence>
<evidence type="ECO:0000313" key="10">
    <source>
        <dbReference type="EMBL" id="ULU10147.1"/>
    </source>
</evidence>
<proteinExistence type="inferred from homology"/>
<dbReference type="InterPro" id="IPR033370">
    <property type="entry name" value="COG1"/>
</dbReference>
<feature type="compositionally biased region" description="Polar residues" evidence="9">
    <location>
        <begin position="758"/>
        <end position="770"/>
    </location>
</feature>
<dbReference type="PANTHER" id="PTHR31658:SF0">
    <property type="entry name" value="CONSERVED OLIGOMERIC GOLGI COMPLEX SUBUNIT 1"/>
    <property type="match status" value="1"/>
</dbReference>
<name>A0AAE9IYA5_CAEBR</name>
<gene>
    <name evidence="10" type="ORF">L3Y34_014457</name>
    <name evidence="11" type="ORF">L5515_000538</name>
</gene>
<dbReference type="EMBL" id="CP090891">
    <property type="protein sequence ID" value="ULU10147.1"/>
    <property type="molecule type" value="Genomic_DNA"/>
</dbReference>
<feature type="compositionally biased region" description="Basic and acidic residues" evidence="9">
    <location>
        <begin position="734"/>
        <end position="745"/>
    </location>
</feature>
<organism evidence="10 12">
    <name type="scientific">Caenorhabditis briggsae</name>
    <dbReference type="NCBI Taxonomy" id="6238"/>
    <lineage>
        <taxon>Eukaryota</taxon>
        <taxon>Metazoa</taxon>
        <taxon>Ecdysozoa</taxon>
        <taxon>Nematoda</taxon>
        <taxon>Chromadorea</taxon>
        <taxon>Rhabditida</taxon>
        <taxon>Rhabditina</taxon>
        <taxon>Rhabditomorpha</taxon>
        <taxon>Rhabditoidea</taxon>
        <taxon>Rhabditidae</taxon>
        <taxon>Peloderinae</taxon>
        <taxon>Caenorhabditis</taxon>
    </lineage>
</organism>
<keyword evidence="13" id="KW-1185">Reference proteome</keyword>
<evidence type="ECO:0000256" key="3">
    <source>
        <dbReference type="ARBA" id="ARBA00020978"/>
    </source>
</evidence>
<accession>A0AAE9IYA5</accession>
<evidence type="ECO:0000313" key="13">
    <source>
        <dbReference type="Proteomes" id="UP000829354"/>
    </source>
</evidence>
<dbReference type="Proteomes" id="UP000827892">
    <property type="component" value="Chromosome I"/>
</dbReference>
<keyword evidence="7" id="KW-0472">Membrane</keyword>
<dbReference type="PANTHER" id="PTHR31658">
    <property type="entry name" value="CONSERVED OLIGOMERIC GOLGI COMPLEX SUBUNIT 1"/>
    <property type="match status" value="1"/>
</dbReference>
<protein>
    <recommendedName>
        <fullName evidence="3">Conserved oligomeric Golgi complex subunit 1</fullName>
    </recommendedName>
</protein>
<evidence type="ECO:0000256" key="8">
    <source>
        <dbReference type="SAM" id="Coils"/>
    </source>
</evidence>
<dbReference type="Pfam" id="PF08700">
    <property type="entry name" value="VPS51_Exo84_N"/>
    <property type="match status" value="1"/>
</dbReference>
<dbReference type="GO" id="GO:0006891">
    <property type="term" value="P:intra-Golgi vesicle-mediated transport"/>
    <property type="evidence" value="ECO:0007669"/>
    <property type="project" value="InterPro"/>
</dbReference>
<keyword evidence="8" id="KW-0175">Coiled coil</keyword>
<reference evidence="11 13" key="1">
    <citation type="submission" date="2022-04" db="EMBL/GenBank/DDBJ databases">
        <title>Chromosome-level reference genomes for two strains of Caenorhabditis briggsae: an improved platform for comparative genomics.</title>
        <authorList>
            <person name="Stevens L."/>
            <person name="Andersen E."/>
        </authorList>
    </citation>
    <scope>NUCLEOTIDE SEQUENCE [LARGE SCALE GENOMIC DNA]</scope>
    <source>
        <strain evidence="11">VX34</strain>
        <tissue evidence="11">Whole-organism</tissue>
    </source>
</reference>